<protein>
    <submittedName>
        <fullName evidence="1">VOC family protein</fullName>
    </submittedName>
</protein>
<evidence type="ECO:0000313" key="1">
    <source>
        <dbReference type="EMBL" id="MBC8575913.1"/>
    </source>
</evidence>
<dbReference type="Pfam" id="PF13669">
    <property type="entry name" value="Glyoxalase_4"/>
    <property type="match status" value="1"/>
</dbReference>
<proteinExistence type="predicted"/>
<name>A0ABR7NHN9_9FIRM</name>
<dbReference type="RefSeq" id="WP_262399481.1">
    <property type="nucleotide sequence ID" value="NZ_JACRTB010000007.1"/>
</dbReference>
<organism evidence="1 2">
    <name type="scientific">Yanshouia hominis</name>
    <dbReference type="NCBI Taxonomy" id="2763673"/>
    <lineage>
        <taxon>Bacteria</taxon>
        <taxon>Bacillati</taxon>
        <taxon>Bacillota</taxon>
        <taxon>Clostridia</taxon>
        <taxon>Eubacteriales</taxon>
        <taxon>Oscillospiraceae</taxon>
        <taxon>Yanshouia</taxon>
    </lineage>
</organism>
<reference evidence="1 2" key="1">
    <citation type="submission" date="2020-08" db="EMBL/GenBank/DDBJ databases">
        <title>Genome public.</title>
        <authorList>
            <person name="Liu C."/>
            <person name="Sun Q."/>
        </authorList>
    </citation>
    <scope>NUCLEOTIDE SEQUENCE [LARGE SCALE GENOMIC DNA]</scope>
    <source>
        <strain evidence="1 2">BX1</strain>
    </source>
</reference>
<gene>
    <name evidence="1" type="ORF">H8717_05735</name>
</gene>
<dbReference type="InterPro" id="IPR029068">
    <property type="entry name" value="Glyas_Bleomycin-R_OHBP_Dase"/>
</dbReference>
<evidence type="ECO:0000313" key="2">
    <source>
        <dbReference type="Proteomes" id="UP000658131"/>
    </source>
</evidence>
<sequence length="141" mass="16374">MMKLNHIGLLAEDCQEAVRHINSMLGELDWEYFDFFFPQETVNIGKQFHIKTAVANFGPMDFEILQPYDGEGSYLQEALKEKGPGLHHLAYFFDTIPEMMEHVAKLEAEGYQRLHDTERLSGHPTIYLQAPDRSMIYELHV</sequence>
<comment type="caution">
    <text evidence="1">The sequence shown here is derived from an EMBL/GenBank/DDBJ whole genome shotgun (WGS) entry which is preliminary data.</text>
</comment>
<accession>A0ABR7NHN9</accession>
<dbReference type="SUPFAM" id="SSF54593">
    <property type="entry name" value="Glyoxalase/Bleomycin resistance protein/Dihydroxybiphenyl dioxygenase"/>
    <property type="match status" value="1"/>
</dbReference>
<dbReference type="Gene3D" id="3.10.180.10">
    <property type="entry name" value="2,3-Dihydroxybiphenyl 1,2-Dioxygenase, domain 1"/>
    <property type="match status" value="1"/>
</dbReference>
<dbReference type="EMBL" id="JACRTB010000007">
    <property type="protein sequence ID" value="MBC8575913.1"/>
    <property type="molecule type" value="Genomic_DNA"/>
</dbReference>
<dbReference type="Proteomes" id="UP000658131">
    <property type="component" value="Unassembled WGS sequence"/>
</dbReference>
<keyword evidence="2" id="KW-1185">Reference proteome</keyword>